<evidence type="ECO:0000313" key="3">
    <source>
        <dbReference type="Proteomes" id="UP001153069"/>
    </source>
</evidence>
<protein>
    <submittedName>
        <fullName evidence="2">Uncharacterized protein</fullName>
    </submittedName>
</protein>
<comment type="caution">
    <text evidence="2">The sequence shown here is derived from an EMBL/GenBank/DDBJ whole genome shotgun (WGS) entry which is preliminary data.</text>
</comment>
<reference evidence="2" key="1">
    <citation type="submission" date="2020-06" db="EMBL/GenBank/DDBJ databases">
        <authorList>
            <consortium name="Plant Systems Biology data submission"/>
        </authorList>
    </citation>
    <scope>NUCLEOTIDE SEQUENCE</scope>
    <source>
        <strain evidence="2">D6</strain>
    </source>
</reference>
<proteinExistence type="predicted"/>
<feature type="compositionally biased region" description="Acidic residues" evidence="1">
    <location>
        <begin position="552"/>
        <end position="602"/>
    </location>
</feature>
<feature type="region of interest" description="Disordered" evidence="1">
    <location>
        <begin position="486"/>
        <end position="616"/>
    </location>
</feature>
<gene>
    <name evidence="2" type="ORF">SEMRO_1322_G262610.1</name>
</gene>
<feature type="region of interest" description="Disordered" evidence="1">
    <location>
        <begin position="68"/>
        <end position="116"/>
    </location>
</feature>
<feature type="compositionally biased region" description="Low complexity" evidence="1">
    <location>
        <begin position="603"/>
        <end position="616"/>
    </location>
</feature>
<sequence>MSSNEDNDRKPPGRRKKYKNPYQTKIPFSHHVSHNDDEFKPRPFARMSTSGKAPSKFVSAATLLANSDDSECRKPSFKKASKASKAPLYAHSDGKKKGFDPYHPTLPGKDGYVLPDPRAEYQESFMKKRRSTLKSIRPESKMLDPGSCYYHAPVIEAAENPPYQAPSIPGSEQDSQPTPPPPFDVVTDNLPPPIGLDPPSVDEAAAKAILASEEASEDEFPIDDFIRLADSMLTLSERCTQIIKLLYKRDVKLLLVVQRYYFGVNQPLKERGQQLDWIFEDHMLGQPLYWLAQSGYPFPRAGDDFAMCGFYIHFDRFINQLHMIHYAITLEYSWFMLVGAGFGWDLNEYAKRYEHFKNGHPFDGWMTKRMGKPDIYRIGKPDINIQYLHDAGGSDRQPSQLPLGKAYVPLTIKTGDTTMDFGTGGSTPKVDKPKKRAPPDTTESGSTYDTPLVITDSAELPVSSPAPAAAARPAAYGFDYGTPVDLCSDDDDRKPAAKKNGPATKNGPAASDGSPSSLSSMSARDSPPTRELKSKAHCSQPSQLQESHDNEDGVEDDNSDDDGDNDEEDEEEEDEEEEDDEEEDDEEEEEDKEEEEADDEDGGASSAGTSVTSLTY</sequence>
<dbReference type="EMBL" id="CAICTM010001320">
    <property type="protein sequence ID" value="CAB9522606.1"/>
    <property type="molecule type" value="Genomic_DNA"/>
</dbReference>
<dbReference type="AlphaFoldDB" id="A0A9N8EJS9"/>
<feature type="region of interest" description="Disordered" evidence="1">
    <location>
        <begin position="418"/>
        <end position="452"/>
    </location>
</feature>
<feature type="region of interest" description="Disordered" evidence="1">
    <location>
        <begin position="1"/>
        <end position="51"/>
    </location>
</feature>
<keyword evidence="3" id="KW-1185">Reference proteome</keyword>
<evidence type="ECO:0000256" key="1">
    <source>
        <dbReference type="SAM" id="MobiDB-lite"/>
    </source>
</evidence>
<accession>A0A9N8EJS9</accession>
<dbReference type="Proteomes" id="UP001153069">
    <property type="component" value="Unassembled WGS sequence"/>
</dbReference>
<feature type="compositionally biased region" description="Low complexity" evidence="1">
    <location>
        <begin position="508"/>
        <end position="526"/>
    </location>
</feature>
<feature type="compositionally biased region" description="Basic and acidic residues" evidence="1">
    <location>
        <begin position="1"/>
        <end position="11"/>
    </location>
</feature>
<evidence type="ECO:0000313" key="2">
    <source>
        <dbReference type="EMBL" id="CAB9522606.1"/>
    </source>
</evidence>
<organism evidence="2 3">
    <name type="scientific">Seminavis robusta</name>
    <dbReference type="NCBI Taxonomy" id="568900"/>
    <lineage>
        <taxon>Eukaryota</taxon>
        <taxon>Sar</taxon>
        <taxon>Stramenopiles</taxon>
        <taxon>Ochrophyta</taxon>
        <taxon>Bacillariophyta</taxon>
        <taxon>Bacillariophyceae</taxon>
        <taxon>Bacillariophycidae</taxon>
        <taxon>Naviculales</taxon>
        <taxon>Naviculaceae</taxon>
        <taxon>Seminavis</taxon>
    </lineage>
</organism>
<feature type="region of interest" description="Disordered" evidence="1">
    <location>
        <begin position="160"/>
        <end position="183"/>
    </location>
</feature>
<name>A0A9N8EJS9_9STRA</name>